<name>A0ABN9U9D7_9DINO</name>
<evidence type="ECO:0000256" key="1">
    <source>
        <dbReference type="SAM" id="MobiDB-lite"/>
    </source>
</evidence>
<gene>
    <name evidence="2" type="ORF">PCOR1329_LOCUS46435</name>
</gene>
<evidence type="ECO:0000313" key="3">
    <source>
        <dbReference type="Proteomes" id="UP001189429"/>
    </source>
</evidence>
<sequence length="335" mass="34683">MCAADLEKALSRPRLAPGVWAKPHAETASFVSGLAAGWHLAEREPQQPPGMRCTCGAVVFSAPPLASVVPQAAWQAEGALTPPPHPALLESKSGAGAPGVGSDVDDVILDGETDADTSCSVGEQPDAEHGGSVAAAAAAYLAAFPQAIPSGGSGGRARCEVAAGAWWRARAVVARAWLTAGAATVQEGGAAGSATPPPPLLDVIVPPGGQVVRAECPLPGCAAGAEAPPLLRKVRFAEAPHVYEIGSCLGLRGILRRACAPGFLDPAWTRHAKAVDLMHMIEGDFFGLRIPPTRRPQRHRARFTDESRLAEALPPGMSVERAREIDCLIRLCGGW</sequence>
<dbReference type="EMBL" id="CAUYUJ010015586">
    <property type="protein sequence ID" value="CAK0855910.1"/>
    <property type="molecule type" value="Genomic_DNA"/>
</dbReference>
<dbReference type="Proteomes" id="UP001189429">
    <property type="component" value="Unassembled WGS sequence"/>
</dbReference>
<comment type="caution">
    <text evidence="2">The sequence shown here is derived from an EMBL/GenBank/DDBJ whole genome shotgun (WGS) entry which is preliminary data.</text>
</comment>
<organism evidence="2 3">
    <name type="scientific">Prorocentrum cordatum</name>
    <dbReference type="NCBI Taxonomy" id="2364126"/>
    <lineage>
        <taxon>Eukaryota</taxon>
        <taxon>Sar</taxon>
        <taxon>Alveolata</taxon>
        <taxon>Dinophyceae</taxon>
        <taxon>Prorocentrales</taxon>
        <taxon>Prorocentraceae</taxon>
        <taxon>Prorocentrum</taxon>
    </lineage>
</organism>
<accession>A0ABN9U9D7</accession>
<proteinExistence type="predicted"/>
<evidence type="ECO:0000313" key="2">
    <source>
        <dbReference type="EMBL" id="CAK0855910.1"/>
    </source>
</evidence>
<reference evidence="2" key="1">
    <citation type="submission" date="2023-10" db="EMBL/GenBank/DDBJ databases">
        <authorList>
            <person name="Chen Y."/>
            <person name="Shah S."/>
            <person name="Dougan E. K."/>
            <person name="Thang M."/>
            <person name="Chan C."/>
        </authorList>
    </citation>
    <scope>NUCLEOTIDE SEQUENCE [LARGE SCALE GENOMIC DNA]</scope>
</reference>
<feature type="region of interest" description="Disordered" evidence="1">
    <location>
        <begin position="79"/>
        <end position="104"/>
    </location>
</feature>
<keyword evidence="3" id="KW-1185">Reference proteome</keyword>
<protein>
    <submittedName>
        <fullName evidence="2">Uncharacterized protein</fullName>
    </submittedName>
</protein>